<evidence type="ECO:0000259" key="3">
    <source>
        <dbReference type="Pfam" id="PF00465"/>
    </source>
</evidence>
<dbReference type="Proteomes" id="UP001623660">
    <property type="component" value="Unassembled WGS sequence"/>
</dbReference>
<dbReference type="EC" id="1.1.1.1" evidence="5"/>
<dbReference type="Pfam" id="PF25137">
    <property type="entry name" value="ADH_Fe_C"/>
    <property type="match status" value="1"/>
</dbReference>
<reference evidence="5 6" key="1">
    <citation type="submission" date="2024-11" db="EMBL/GenBank/DDBJ databases">
        <authorList>
            <person name="Heng Y.C."/>
            <person name="Lim A.C.H."/>
            <person name="Lee J.K.Y."/>
            <person name="Kittelmann S."/>
        </authorList>
    </citation>
    <scope>NUCLEOTIDE SEQUENCE [LARGE SCALE GENOMIC DNA]</scope>
    <source>
        <strain evidence="5 6">WILCCON 0269</strain>
    </source>
</reference>
<dbReference type="InterPro" id="IPR056798">
    <property type="entry name" value="ADH_Fe_C"/>
</dbReference>
<dbReference type="GO" id="GO:0004022">
    <property type="term" value="F:alcohol dehydrogenase (NAD+) activity"/>
    <property type="evidence" value="ECO:0007669"/>
    <property type="project" value="UniProtKB-EC"/>
</dbReference>
<evidence type="ECO:0000313" key="5">
    <source>
        <dbReference type="EMBL" id="MFL0196779.1"/>
    </source>
</evidence>
<dbReference type="InterPro" id="IPR039697">
    <property type="entry name" value="Alcohol_dehydrogenase_Fe"/>
</dbReference>
<dbReference type="Pfam" id="PF00465">
    <property type="entry name" value="Fe-ADH"/>
    <property type="match status" value="1"/>
</dbReference>
<organism evidence="5 6">
    <name type="scientific">Candidatus Clostridium eludens</name>
    <dbReference type="NCBI Taxonomy" id="3381663"/>
    <lineage>
        <taxon>Bacteria</taxon>
        <taxon>Bacillati</taxon>
        <taxon>Bacillota</taxon>
        <taxon>Clostridia</taxon>
        <taxon>Eubacteriales</taxon>
        <taxon>Clostridiaceae</taxon>
        <taxon>Clostridium</taxon>
    </lineage>
</organism>
<dbReference type="Gene3D" id="1.20.1090.10">
    <property type="entry name" value="Dehydroquinate synthase-like - alpha domain"/>
    <property type="match status" value="1"/>
</dbReference>
<dbReference type="InterPro" id="IPR001670">
    <property type="entry name" value="ADH_Fe/GldA"/>
</dbReference>
<protein>
    <submittedName>
        <fullName evidence="5">Iron-containing alcohol dehydrogenase</fullName>
        <ecNumber evidence="5">1.1.1.1</ecNumber>
    </submittedName>
</protein>
<feature type="domain" description="Fe-containing alcohol dehydrogenase-like C-terminal" evidence="4">
    <location>
        <begin position="196"/>
        <end position="390"/>
    </location>
</feature>
<keyword evidence="2 5" id="KW-0560">Oxidoreductase</keyword>
<comment type="caution">
    <text evidence="5">The sequence shown here is derived from an EMBL/GenBank/DDBJ whole genome shotgun (WGS) entry which is preliminary data.</text>
</comment>
<dbReference type="Gene3D" id="3.40.50.1970">
    <property type="match status" value="1"/>
</dbReference>
<sequence length="390" mass="42707">MENIHDFLCPSTNLIGMGSIKDLPTYLMPHKLSKALIVTDKNIISLGYVEMIETILKSLFISYDIFDGILHPNSTVSFVEDGLAYFNKGLNPLKRNYRFIISVGGGTCHDCAKGIATVAANGGSIADYEGYKKMTKPSLPTISINTTSGSGSEISNFVILTDESRRLKMVIGDPKLMPLISVNDPMFMPTMPPEVTASSGMDAATHAIESFISTEASPTTDALAIGALKIVFKYLKRAYDNGNDMEAREQMMYANVMAGMAFNNAGLGLVHAITHQIGGFYQQIHGVCNSVILPYVIEFNSVSVPEERILKLCTAVGERAVTQDEAIYKIKHKIESLSNDMNLPLNLKNLGVKEKDLEFLSKNAVKDICILTNPRQTSVEDVLNIFKTAM</sequence>
<proteinExistence type="inferred from homology"/>
<keyword evidence="6" id="KW-1185">Reference proteome</keyword>
<evidence type="ECO:0000256" key="2">
    <source>
        <dbReference type="ARBA" id="ARBA00023002"/>
    </source>
</evidence>
<gene>
    <name evidence="5" type="ORF">ACJDU8_14615</name>
</gene>
<feature type="domain" description="Alcohol dehydrogenase iron-type/glycerol dehydrogenase GldA" evidence="3">
    <location>
        <begin position="10"/>
        <end position="185"/>
    </location>
</feature>
<evidence type="ECO:0000259" key="4">
    <source>
        <dbReference type="Pfam" id="PF25137"/>
    </source>
</evidence>
<evidence type="ECO:0000256" key="1">
    <source>
        <dbReference type="ARBA" id="ARBA00007358"/>
    </source>
</evidence>
<dbReference type="PANTHER" id="PTHR11496:SF102">
    <property type="entry name" value="ALCOHOL DEHYDROGENASE 4"/>
    <property type="match status" value="1"/>
</dbReference>
<evidence type="ECO:0000313" key="6">
    <source>
        <dbReference type="Proteomes" id="UP001623660"/>
    </source>
</evidence>
<accession>A0ABW8SNN2</accession>
<dbReference type="RefSeq" id="WP_406792886.1">
    <property type="nucleotide sequence ID" value="NZ_JBJHZX010000021.1"/>
</dbReference>
<name>A0ABW8SNN2_9CLOT</name>
<dbReference type="SUPFAM" id="SSF56796">
    <property type="entry name" value="Dehydroquinate synthase-like"/>
    <property type="match status" value="1"/>
</dbReference>
<dbReference type="PANTHER" id="PTHR11496">
    <property type="entry name" value="ALCOHOL DEHYDROGENASE"/>
    <property type="match status" value="1"/>
</dbReference>
<dbReference type="EMBL" id="JBJHZX010000021">
    <property type="protein sequence ID" value="MFL0196779.1"/>
    <property type="molecule type" value="Genomic_DNA"/>
</dbReference>
<comment type="similarity">
    <text evidence="1">Belongs to the iron-containing alcohol dehydrogenase family.</text>
</comment>